<dbReference type="InterPro" id="IPR032821">
    <property type="entry name" value="PKS_assoc"/>
</dbReference>
<dbReference type="InterPro" id="IPR049900">
    <property type="entry name" value="PKS_mFAS_DH"/>
</dbReference>
<dbReference type="InterPro" id="IPR014030">
    <property type="entry name" value="Ketoacyl_synth_N"/>
</dbReference>
<dbReference type="EMBL" id="JAAVJD010000026">
    <property type="protein sequence ID" value="NJQ05132.1"/>
    <property type="molecule type" value="Genomic_DNA"/>
</dbReference>
<dbReference type="Pfam" id="PF00698">
    <property type="entry name" value="Acyl_transf_1"/>
    <property type="match status" value="2"/>
</dbReference>
<dbReference type="Gene3D" id="3.40.47.10">
    <property type="match status" value="2"/>
</dbReference>
<dbReference type="PANTHER" id="PTHR43775">
    <property type="entry name" value="FATTY ACID SYNTHASE"/>
    <property type="match status" value="1"/>
</dbReference>
<dbReference type="SUPFAM" id="SSF53901">
    <property type="entry name" value="Thiolase-like"/>
    <property type="match status" value="3"/>
</dbReference>
<dbReference type="Gene3D" id="3.10.129.110">
    <property type="entry name" value="Polyketide synthase dehydratase"/>
    <property type="match status" value="2"/>
</dbReference>
<feature type="region of interest" description="C-terminal hotdog fold" evidence="8">
    <location>
        <begin position="907"/>
        <end position="1043"/>
    </location>
</feature>
<dbReference type="SMART" id="SM00827">
    <property type="entry name" value="PKS_AT"/>
    <property type="match status" value="2"/>
</dbReference>
<dbReference type="FunFam" id="3.40.366.10:FF:000002">
    <property type="entry name" value="Probable polyketide synthase 2"/>
    <property type="match status" value="2"/>
</dbReference>
<dbReference type="SMART" id="SM00822">
    <property type="entry name" value="PKS_KR"/>
    <property type="match status" value="1"/>
</dbReference>
<dbReference type="Gene3D" id="3.40.50.720">
    <property type="entry name" value="NAD(P)-binding Rossmann-like Domain"/>
    <property type="match status" value="1"/>
</dbReference>
<dbReference type="PROSITE" id="PS52004">
    <property type="entry name" value="KS3_2"/>
    <property type="match status" value="2"/>
</dbReference>
<comment type="caution">
    <text evidence="12">The sequence shown here is derived from an EMBL/GenBank/DDBJ whole genome shotgun (WGS) entry which is preliminary data.</text>
</comment>
<dbReference type="InterPro" id="IPR049551">
    <property type="entry name" value="PKS_DH_C"/>
</dbReference>
<evidence type="ECO:0000259" key="10">
    <source>
        <dbReference type="PROSITE" id="PS52004"/>
    </source>
</evidence>
<dbReference type="SMART" id="SM01294">
    <property type="entry name" value="PKS_PP_betabranch"/>
    <property type="match status" value="1"/>
</dbReference>
<accession>A0A7X6CYX9</accession>
<gene>
    <name evidence="12" type="ORF">HCN56_05975</name>
</gene>
<dbReference type="PROSITE" id="PS52019">
    <property type="entry name" value="PKS_MFAS_DH"/>
    <property type="match status" value="2"/>
</dbReference>
<feature type="domain" description="PKS/mFAS DH" evidence="11">
    <location>
        <begin position="2527"/>
        <end position="2648"/>
    </location>
</feature>
<feature type="domain" description="Carrier" evidence="9">
    <location>
        <begin position="1529"/>
        <end position="1604"/>
    </location>
</feature>
<evidence type="ECO:0000256" key="3">
    <source>
        <dbReference type="ARBA" id="ARBA00022553"/>
    </source>
</evidence>
<name>A0A7X6CYX9_9ACTN</name>
<dbReference type="GO" id="GO:0031177">
    <property type="term" value="F:phosphopantetheine binding"/>
    <property type="evidence" value="ECO:0007669"/>
    <property type="project" value="InterPro"/>
</dbReference>
<evidence type="ECO:0000256" key="5">
    <source>
        <dbReference type="ARBA" id="ARBA00023194"/>
    </source>
</evidence>
<organism evidence="12 13">
    <name type="scientific">Streptomyces lonarensis</name>
    <dbReference type="NCBI Taxonomy" id="700599"/>
    <lineage>
        <taxon>Bacteria</taxon>
        <taxon>Bacillati</taxon>
        <taxon>Actinomycetota</taxon>
        <taxon>Actinomycetes</taxon>
        <taxon>Kitasatosporales</taxon>
        <taxon>Streptomycetaceae</taxon>
        <taxon>Streptomyces</taxon>
    </lineage>
</organism>
<dbReference type="InterPro" id="IPR036291">
    <property type="entry name" value="NAD(P)-bd_dom_sf"/>
</dbReference>
<dbReference type="CDD" id="cd00833">
    <property type="entry name" value="PKS"/>
    <property type="match status" value="2"/>
</dbReference>
<dbReference type="Pfam" id="PF21089">
    <property type="entry name" value="PKS_DH_N"/>
    <property type="match status" value="2"/>
</dbReference>
<feature type="domain" description="PKS/mFAS DH" evidence="11">
    <location>
        <begin position="758"/>
        <end position="1043"/>
    </location>
</feature>
<dbReference type="Gene3D" id="1.10.1200.10">
    <property type="entry name" value="ACP-like"/>
    <property type="match status" value="1"/>
</dbReference>
<dbReference type="InterPro" id="IPR016036">
    <property type="entry name" value="Malonyl_transacylase_ACP-bd"/>
</dbReference>
<evidence type="ECO:0000256" key="8">
    <source>
        <dbReference type="PROSITE-ProRule" id="PRU01363"/>
    </source>
</evidence>
<sequence length="2648" mass="279277">SVASGRLAFTFGLEGPAVTVDTACSSSLVALHMACQSLRNGESSMALAGGATVMANEGMFLEFSRQRGLALDSRCKSFSAAADGVAWAEGAGMVLLERLSDAQANGHPILAVIRGTAVNQDGASNGLTAPNGPSQQRVIHAALANAGLTTGEIDAVEAHGTGTTLGDPIEAQALLATYGQNRAPDQPLWLGSFKSNIGHAQAAAGIGGVIKMIQAMHHGTLPKTLHVDEPSPHIDWTSGNIQLLTEQRPWPETDHPRRAAVSSFGISGTNSHIILEEAPVRAHTEEEREQLASEVTAVPWLLSARNEQALRDQARQLHTHLGRNPELRPAETAHALATTRTLFQHRAVLVADDTEQFARALDALAQGNPSPAVVQGTPRSGKTAFLFTGQGSQRSGMGRRLYDTQPVFRAAFDEAGAGLDVHLAADQPLRDLLFAADQPLVHETKYAQAGLFAIETALYRLVESFGIVPDYLTGHSIGELTAAHIAGVLSLDDACRLVAARGTLMQALPATGAMISLRTTEEQVRPLLEGREHHVSIAAVNGPASTVISGDDNAVTEIAATLAEQGVKTKRLTVSHAFHSPHMDAMLTEFERVATGLDFQPPTTPIVSNLTGQLADPQQLTTPGYWVRHVREAVRFHNGIQTLHTHGVRHFIELGPDGTLTTMAQDSLTEHGDTDATFIPVLHRERDEQHTFLTALGTAHTRGIPIDWTRLLGDTSPVSSPGLPTYPFQRQHYWLETSRPEAGQEARASASGLAATSHPVLTTLVELPDSGHLFTGRISATEPDWIPEHAITGALILPGAAYVDLLLHTAEHVDCAGIDELTHHMFLAVPEHGAVQLRVLIAPADESGRRPLTVHSRPEEAPSRSEWTLHASGWLADRPRNADTPATVANTVADDALSGAVWPPAGAEPVDMDEFYRRIADAGLDYGPRFRGLRAAWQDGDTTYGELALPEGAAPGAYGIHPGLLDSAIQPGALGRDAAADSVRVPFFWSGVSLHATGAAALRVRLTRTATETASLAITDPAGTPVLTIDSLTMREVAPEHLAAARATGTGRLHGLDWAALPVRKDAASGALVATWAETGTPGNADLALLADPVALPLADGGAAAEPEVFVAWCAAREDADPVRATHALTRHVLGLVQRIVSDDERPDARLVVLTRDATAAGPDDRPVDLAGAAVWSLLRSVQAEHLDRFILVDLDGAESSVEALPAAVASGEPQVAVRAGRLLAPRLAHRDAATEPARFDPEKTVLITGGTGGLGRLLAHHLVTAHGVKHLLLTSRKGPKNGSTLVTDLAALGAKVTVAACDAADEKSLASLLGSLPDEHPLGAVIHCAGVLDDGIAAALTPERLSGVLRPKVDAAWNLHRLTRDRNLDAFVLFSSVTGTLGAPGQSNYAAANGFLDALARHRHASGLPAKSLAWGVWADTAGGMADTLEQQDRARMSRTGLLPIAADEGLAHFDAALTAPEPVLIPATFDLAGLRARATATSTPVAPVFRGLIRTPIPAATQHTGADQESNGLRQSLAGHPEPEQQRILLAFLRGHIATVLGHSSPDAINPQTPFKELGFDSLSSVELRNALNKASGMRLPSTVLFDYPNSTALAQHIRAALADTGQQAATAPKPTAARATRSTANEPIAIVSMACRYPGGVSTPDDLWQLVAEGRDAVGTFPEDRGWDLENLYDPDPDAPGKTYAREGGFLYDAADFDPEFFGISPREATAMDPQQRLLLETSWEALERAKVDPEQLRGSDTGVFMGATAMDYGPRLFQGDDGLGGYLLTGSTVSVASGRVAYTFGLEGPAVTVDTACSSSLVALHQAAQALRNGECSLALAGGVTVMSTPGMFVEVGHQRGLAADGRCKSFSAAADGVIWAEGAGMVLLERLSDAQANGHPILAVIRGSAVNQDGASNGLSAPNGPSQQRVIRAALANAGLGTGEIDAVEAHGTGTSLGDPIEAQALLATYGQDRAPDQPLWLGSLKSNIGHPQAAAGVGGVIKMVQAIRHSALPRTLHVAEPSPHIDWTSGNVRLLTEQQPWPETGRPRRGAVSSFGISGTNAHLILEEAPIRTADAGADGQVDGNTARAAQRGPVPWLVSAKTGEALRDQVTRLLDHVAAHPDLGPTDIAHALVASGGTAFEHRAVAVGSTHEELVADLRAAEHQRAQPEAGRTAFLFTGQGAQRSGMGRGLYETYPVFRAAFDEVCAGLDVHLAAERPLTDVIFDDDQSLLNQTRFTQAALFAVEMALYRLVESFGIVPDYLTGHSIGELTAAHIAGVLSLDDACRLVAARGTLMQALPATGAMISLRTTEEQVRPLLEGREHQVSIAAVNGPASTVISGDDNAVTEIAATLAEQGIKTKRLTVSHAFHSPHMDAMLTEFERVATGLDFQPPTIPIVSNLTGQLADPQQLTTPGYWVRHVREAVRFHDGIRTLHTHGVRHFIELGPDGTLTSMAREALSQAGGTAVPLLDRNRHEATSLVRGLAQAHADGVTVGWQEFFSGAGVAGVELPTYAFQRRRYWLDAPTRTGSPAGLGLESSGHPMLATSTELPDGSHLFTGRVSLAGHPWLGDHVVMGTVILPGTAFIELALHAAVTADLDEIAELVLNAPITFGSRSAALIQMILGPEDRTGGRALTIRSRAETDHSWTENATGTLSAGVPVS</sequence>
<feature type="domain" description="Ketosynthase family 3 (KS3)" evidence="10">
    <location>
        <begin position="1"/>
        <end position="277"/>
    </location>
</feature>
<dbReference type="SMART" id="SM00825">
    <property type="entry name" value="PKS_KS"/>
    <property type="match status" value="2"/>
</dbReference>
<dbReference type="InterPro" id="IPR042104">
    <property type="entry name" value="PKS_dehydratase_sf"/>
</dbReference>
<dbReference type="Pfam" id="PF08659">
    <property type="entry name" value="KR"/>
    <property type="match status" value="1"/>
</dbReference>
<keyword evidence="3" id="KW-0597">Phosphoprotein</keyword>
<evidence type="ECO:0000259" key="11">
    <source>
        <dbReference type="PROSITE" id="PS52019"/>
    </source>
</evidence>
<dbReference type="InterPro" id="IPR057326">
    <property type="entry name" value="KR_dom"/>
</dbReference>
<dbReference type="Gene3D" id="3.30.70.3290">
    <property type="match status" value="2"/>
</dbReference>
<dbReference type="InterPro" id="IPR009081">
    <property type="entry name" value="PP-bd_ACP"/>
</dbReference>
<dbReference type="PANTHER" id="PTHR43775:SF51">
    <property type="entry name" value="INACTIVE PHENOLPHTHIOCEROL SYNTHESIS POLYKETIDE SYNTHASE TYPE I PKS1-RELATED"/>
    <property type="match status" value="1"/>
</dbReference>
<dbReference type="InterPro" id="IPR050091">
    <property type="entry name" value="PKS_NRPS_Biosynth_Enz"/>
</dbReference>
<evidence type="ECO:0000313" key="13">
    <source>
        <dbReference type="Proteomes" id="UP000578686"/>
    </source>
</evidence>
<dbReference type="Pfam" id="PF22953">
    <property type="entry name" value="SpnB_Rossmann"/>
    <property type="match status" value="1"/>
</dbReference>
<dbReference type="Pfam" id="PF02801">
    <property type="entry name" value="Ketoacyl-synt_C"/>
    <property type="match status" value="2"/>
</dbReference>
<feature type="non-terminal residue" evidence="12">
    <location>
        <position position="1"/>
    </location>
</feature>
<dbReference type="InterPro" id="IPR006162">
    <property type="entry name" value="Ppantetheine_attach_site"/>
</dbReference>
<dbReference type="Proteomes" id="UP000578686">
    <property type="component" value="Unassembled WGS sequence"/>
</dbReference>
<dbReference type="FunFam" id="3.40.47.10:FF:000019">
    <property type="entry name" value="Polyketide synthase type I"/>
    <property type="match status" value="1"/>
</dbReference>
<dbReference type="Gene3D" id="3.40.366.10">
    <property type="entry name" value="Malonyl-Coenzyme A Acyl Carrier Protein, domain 2"/>
    <property type="match status" value="2"/>
</dbReference>
<comment type="pathway">
    <text evidence="1">Antibiotic biosynthesis.</text>
</comment>
<dbReference type="GO" id="GO:0004312">
    <property type="term" value="F:fatty acid synthase activity"/>
    <property type="evidence" value="ECO:0007669"/>
    <property type="project" value="TreeGrafter"/>
</dbReference>
<dbReference type="Pfam" id="PF16197">
    <property type="entry name" value="KAsynt_C_assoc"/>
    <property type="match status" value="2"/>
</dbReference>
<dbReference type="InterPro" id="IPR014043">
    <property type="entry name" value="Acyl_transferase_dom"/>
</dbReference>
<evidence type="ECO:0000256" key="2">
    <source>
        <dbReference type="ARBA" id="ARBA00022450"/>
    </source>
</evidence>
<dbReference type="FunFam" id="1.10.1200.10:FF:000007">
    <property type="entry name" value="Probable polyketide synthase pks17"/>
    <property type="match status" value="1"/>
</dbReference>
<dbReference type="InterPro" id="IPR013968">
    <property type="entry name" value="PKS_KR"/>
</dbReference>
<dbReference type="PROSITE" id="PS00012">
    <property type="entry name" value="PHOSPHOPANTETHEINE"/>
    <property type="match status" value="1"/>
</dbReference>
<keyword evidence="6" id="KW-0511">Multifunctional enzyme</keyword>
<dbReference type="InterPro" id="IPR016035">
    <property type="entry name" value="Acyl_Trfase/lysoPLipase"/>
</dbReference>
<feature type="active site" description="Proton acceptor; for dehydratase activity" evidence="8">
    <location>
        <position position="789"/>
    </location>
</feature>
<dbReference type="SMART" id="SM00826">
    <property type="entry name" value="PKS_DH"/>
    <property type="match status" value="2"/>
</dbReference>
<dbReference type="SUPFAM" id="SSF47336">
    <property type="entry name" value="ACP-like"/>
    <property type="match status" value="1"/>
</dbReference>
<keyword evidence="5" id="KW-0045">Antibiotic biosynthesis</keyword>
<dbReference type="InterPro" id="IPR049552">
    <property type="entry name" value="PKS_DH_N"/>
</dbReference>
<evidence type="ECO:0000256" key="7">
    <source>
        <dbReference type="ARBA" id="ARBA00023315"/>
    </source>
</evidence>
<keyword evidence="13" id="KW-1185">Reference proteome</keyword>
<evidence type="ECO:0000256" key="6">
    <source>
        <dbReference type="ARBA" id="ARBA00023268"/>
    </source>
</evidence>
<dbReference type="InterPro" id="IPR020807">
    <property type="entry name" value="PKS_DH"/>
</dbReference>
<keyword evidence="4" id="KW-0808">Transferase</keyword>
<feature type="region of interest" description="N-terminal hotdog fold" evidence="8">
    <location>
        <begin position="758"/>
        <end position="882"/>
    </location>
</feature>
<dbReference type="SUPFAM" id="SSF55048">
    <property type="entry name" value="Probable ACP-binding domain of malonyl-CoA ACP transacylase"/>
    <property type="match status" value="2"/>
</dbReference>
<dbReference type="InterPro" id="IPR055123">
    <property type="entry name" value="SpnB-like_Rossmann"/>
</dbReference>
<dbReference type="SUPFAM" id="SSF51735">
    <property type="entry name" value="NAD(P)-binding Rossmann-fold domains"/>
    <property type="match status" value="2"/>
</dbReference>
<dbReference type="InterPro" id="IPR036736">
    <property type="entry name" value="ACP-like_sf"/>
</dbReference>
<dbReference type="Pfam" id="PF00109">
    <property type="entry name" value="ketoacyl-synt"/>
    <property type="match status" value="2"/>
</dbReference>
<dbReference type="InterPro" id="IPR016039">
    <property type="entry name" value="Thiolase-like"/>
</dbReference>
<evidence type="ECO:0000313" key="12">
    <source>
        <dbReference type="EMBL" id="NJQ05132.1"/>
    </source>
</evidence>
<dbReference type="SMART" id="SM00823">
    <property type="entry name" value="PKS_PP"/>
    <property type="match status" value="1"/>
</dbReference>
<dbReference type="InterPro" id="IPR018201">
    <property type="entry name" value="Ketoacyl_synth_AS"/>
</dbReference>
<protein>
    <submittedName>
        <fullName evidence="12">SDR family NAD(P)-dependent oxidoreductase</fullName>
    </submittedName>
</protein>
<feature type="domain" description="Ketosynthase family 3 (KS3)" evidence="10">
    <location>
        <begin position="1628"/>
        <end position="2054"/>
    </location>
</feature>
<dbReference type="PROSITE" id="PS50075">
    <property type="entry name" value="CARRIER"/>
    <property type="match status" value="1"/>
</dbReference>
<evidence type="ECO:0000256" key="4">
    <source>
        <dbReference type="ARBA" id="ARBA00022679"/>
    </source>
</evidence>
<dbReference type="GO" id="GO:0033068">
    <property type="term" value="P:macrolide biosynthetic process"/>
    <property type="evidence" value="ECO:0007669"/>
    <property type="project" value="UniProtKB-ARBA"/>
</dbReference>
<evidence type="ECO:0000256" key="1">
    <source>
        <dbReference type="ARBA" id="ARBA00004792"/>
    </source>
</evidence>
<dbReference type="SUPFAM" id="SSF52151">
    <property type="entry name" value="FabD/lysophospholipase-like"/>
    <property type="match status" value="2"/>
</dbReference>
<dbReference type="InterPro" id="IPR020806">
    <property type="entry name" value="PKS_PP-bd"/>
</dbReference>
<keyword evidence="7" id="KW-0012">Acyltransferase</keyword>
<feature type="region of interest" description="N-terminal hotdog fold" evidence="8">
    <location>
        <begin position="2527"/>
        <end position="2648"/>
    </location>
</feature>
<dbReference type="Pfam" id="PF00550">
    <property type="entry name" value="PP-binding"/>
    <property type="match status" value="1"/>
</dbReference>
<proteinExistence type="predicted"/>
<keyword evidence="2" id="KW-0596">Phosphopantetheine</keyword>
<comment type="caution">
    <text evidence="8">Lacks conserved residue(s) required for the propagation of feature annotation.</text>
</comment>
<dbReference type="CDD" id="cd08956">
    <property type="entry name" value="KR_3_FAS_SDR_x"/>
    <property type="match status" value="1"/>
</dbReference>
<reference evidence="12 13" key="1">
    <citation type="submission" date="2020-03" db="EMBL/GenBank/DDBJ databases">
        <title>Draft genome of Streptomyces sp. ventii, isolated from the Axial Seamount in the Pacific Ocean, and resequencing of the two type strains Streptomyces lonarensis strain NCL 716 and Streptomyces bohaiensis strain 11A07.</title>
        <authorList>
            <person name="Loughran R.M."/>
            <person name="Pfannmuller K.M."/>
            <person name="Wasson B.J."/>
            <person name="Deadmond M.C."/>
            <person name="Paddock B.E."/>
            <person name="Koyack M.J."/>
            <person name="Gallegos D.A."/>
            <person name="Mitchell E.A."/>
            <person name="Ushijima B."/>
            <person name="Saw J.H."/>
            <person name="Mcphail K.L."/>
            <person name="Videau P."/>
        </authorList>
    </citation>
    <scope>NUCLEOTIDE SEQUENCE [LARGE SCALE GENOMIC DNA]</scope>
    <source>
        <strain evidence="12 13">NCL716</strain>
    </source>
</reference>
<dbReference type="GO" id="GO:0004315">
    <property type="term" value="F:3-oxoacyl-[acyl-carrier-protein] synthase activity"/>
    <property type="evidence" value="ECO:0007669"/>
    <property type="project" value="InterPro"/>
</dbReference>
<dbReference type="InterPro" id="IPR001227">
    <property type="entry name" value="Ac_transferase_dom_sf"/>
</dbReference>
<evidence type="ECO:0000259" key="9">
    <source>
        <dbReference type="PROSITE" id="PS50075"/>
    </source>
</evidence>
<dbReference type="PROSITE" id="PS00606">
    <property type="entry name" value="KS3_1"/>
    <property type="match status" value="2"/>
</dbReference>
<dbReference type="GO" id="GO:0006633">
    <property type="term" value="P:fatty acid biosynthetic process"/>
    <property type="evidence" value="ECO:0007669"/>
    <property type="project" value="InterPro"/>
</dbReference>
<dbReference type="RefSeq" id="WP_167968422.1">
    <property type="nucleotide sequence ID" value="NZ_JAAVJD010000026.1"/>
</dbReference>
<dbReference type="InterPro" id="IPR014031">
    <property type="entry name" value="Ketoacyl_synth_C"/>
</dbReference>
<dbReference type="Pfam" id="PF14765">
    <property type="entry name" value="PS-DH"/>
    <property type="match status" value="1"/>
</dbReference>
<dbReference type="InterPro" id="IPR020841">
    <property type="entry name" value="PKS_Beta-ketoAc_synthase_dom"/>
</dbReference>
<feature type="active site" description="Proton donor; for dehydratase activity" evidence="8">
    <location>
        <position position="966"/>
    </location>
</feature>